<dbReference type="PANTHER" id="PTHR46233">
    <property type="entry name" value="HYDROXYACYLGLUTATHIONE HYDROLASE GLOC"/>
    <property type="match status" value="1"/>
</dbReference>
<gene>
    <name evidence="7" type="ORF">HHL28_13590</name>
</gene>
<evidence type="ECO:0000256" key="3">
    <source>
        <dbReference type="ARBA" id="ARBA00022801"/>
    </source>
</evidence>
<dbReference type="PANTHER" id="PTHR46233:SF3">
    <property type="entry name" value="HYDROXYACYLGLUTATHIONE HYDROLASE GLOC"/>
    <property type="match status" value="1"/>
</dbReference>
<dbReference type="InterPro" id="IPR036866">
    <property type="entry name" value="RibonucZ/Hydroxyglut_hydro"/>
</dbReference>
<sequence>MTAQTLPPLKAMIIPVTPFQQNCSILWCTATNKAAVIDPGGEPSQVQAALRQHGLTVERILVTHGHVDHAAGVADLKAQLGVPVEGPHTADGFWLEDLPVRGLEYGMRYAKTFTPDRWLAEGDTVTVGNLTLSVLHCPGHSPGHVVFYHAPSRFAVVGDVIFQGSIGRTDFPGGDHATLIRSIREKLFPLGDDITFLPGHGNPSTFGQERQTNPFCGDRATMRG</sequence>
<keyword evidence="3" id="KW-0378">Hydrolase</keyword>
<dbReference type="InterPro" id="IPR001279">
    <property type="entry name" value="Metallo-B-lactamas"/>
</dbReference>
<comment type="cofactor">
    <cofactor evidence="1">
        <name>Zn(2+)</name>
        <dbReference type="ChEBI" id="CHEBI:29105"/>
    </cofactor>
</comment>
<dbReference type="InterPro" id="IPR051453">
    <property type="entry name" value="MBL_Glyoxalase_II"/>
</dbReference>
<dbReference type="SMART" id="SM00849">
    <property type="entry name" value="Lactamase_B"/>
    <property type="match status" value="1"/>
</dbReference>
<evidence type="ECO:0000313" key="8">
    <source>
        <dbReference type="Proteomes" id="UP000501891"/>
    </source>
</evidence>
<dbReference type="SUPFAM" id="SSF56281">
    <property type="entry name" value="Metallo-hydrolase/oxidoreductase"/>
    <property type="match status" value="1"/>
</dbReference>
<dbReference type="Pfam" id="PF00753">
    <property type="entry name" value="Lactamase_B"/>
    <property type="match status" value="1"/>
</dbReference>
<accession>A0A858R9A9</accession>
<evidence type="ECO:0000259" key="6">
    <source>
        <dbReference type="SMART" id="SM00849"/>
    </source>
</evidence>
<dbReference type="Gene3D" id="3.60.15.10">
    <property type="entry name" value="Ribonuclease Z/Hydroxyacylglutathione hydrolase-like"/>
    <property type="match status" value="1"/>
</dbReference>
<name>A0A858R9A9_9PROT</name>
<evidence type="ECO:0000256" key="1">
    <source>
        <dbReference type="ARBA" id="ARBA00001947"/>
    </source>
</evidence>
<evidence type="ECO:0000313" key="7">
    <source>
        <dbReference type="EMBL" id="QJE73988.1"/>
    </source>
</evidence>
<evidence type="ECO:0000256" key="4">
    <source>
        <dbReference type="ARBA" id="ARBA00022833"/>
    </source>
</evidence>
<feature type="domain" description="Metallo-beta-lactamase" evidence="6">
    <location>
        <begin position="20"/>
        <end position="200"/>
    </location>
</feature>
<dbReference type="EMBL" id="CP051775">
    <property type="protein sequence ID" value="QJE73988.1"/>
    <property type="molecule type" value="Genomic_DNA"/>
</dbReference>
<keyword evidence="2" id="KW-0479">Metal-binding</keyword>
<feature type="region of interest" description="Disordered" evidence="5">
    <location>
        <begin position="202"/>
        <end position="224"/>
    </location>
</feature>
<protein>
    <submittedName>
        <fullName evidence="7">MBL fold metallo-hydrolase</fullName>
    </submittedName>
</protein>
<dbReference type="AlphaFoldDB" id="A0A858R9A9"/>
<evidence type="ECO:0000256" key="2">
    <source>
        <dbReference type="ARBA" id="ARBA00022723"/>
    </source>
</evidence>
<dbReference type="Proteomes" id="UP000501891">
    <property type="component" value="Chromosome"/>
</dbReference>
<evidence type="ECO:0000256" key="5">
    <source>
        <dbReference type="SAM" id="MobiDB-lite"/>
    </source>
</evidence>
<dbReference type="KEGG" id="acru:HHL28_13590"/>
<keyword evidence="8" id="KW-1185">Reference proteome</keyword>
<dbReference type="GO" id="GO:0016787">
    <property type="term" value="F:hydrolase activity"/>
    <property type="evidence" value="ECO:0007669"/>
    <property type="project" value="UniProtKB-KW"/>
</dbReference>
<proteinExistence type="predicted"/>
<reference evidence="7" key="1">
    <citation type="submission" date="2020-04" db="EMBL/GenBank/DDBJ databases">
        <title>A desert anoxygenic phototrophic bacterium fixes CO2 using RubisCO under aerobic conditions.</title>
        <authorList>
            <person name="Tang K."/>
        </authorList>
    </citation>
    <scope>NUCLEOTIDE SEQUENCE [LARGE SCALE GENOMIC DNA]</scope>
    <source>
        <strain evidence="7">MIMtkB3</strain>
    </source>
</reference>
<organism evidence="7 8">
    <name type="scientific">Aerophototrophica crusticola</name>
    <dbReference type="NCBI Taxonomy" id="1709002"/>
    <lineage>
        <taxon>Bacteria</taxon>
        <taxon>Pseudomonadati</taxon>
        <taxon>Pseudomonadota</taxon>
        <taxon>Alphaproteobacteria</taxon>
        <taxon>Rhodospirillales</taxon>
        <taxon>Rhodospirillaceae</taxon>
        <taxon>Aerophototrophica</taxon>
    </lineage>
</organism>
<keyword evidence="4" id="KW-0862">Zinc</keyword>
<dbReference type="CDD" id="cd07737">
    <property type="entry name" value="YcbL-like_MBL-fold"/>
    <property type="match status" value="1"/>
</dbReference>
<dbReference type="GO" id="GO:0046872">
    <property type="term" value="F:metal ion binding"/>
    <property type="evidence" value="ECO:0007669"/>
    <property type="project" value="UniProtKB-KW"/>
</dbReference>
<feature type="compositionally biased region" description="Polar residues" evidence="5">
    <location>
        <begin position="202"/>
        <end position="214"/>
    </location>
</feature>